<accession>A0ACC3SZE9</accession>
<evidence type="ECO:0000313" key="2">
    <source>
        <dbReference type="Proteomes" id="UP001433508"/>
    </source>
</evidence>
<organism evidence="1 2">
    <name type="scientific">Lipomyces kononenkoae</name>
    <name type="common">Yeast</name>
    <dbReference type="NCBI Taxonomy" id="34357"/>
    <lineage>
        <taxon>Eukaryota</taxon>
        <taxon>Fungi</taxon>
        <taxon>Dikarya</taxon>
        <taxon>Ascomycota</taxon>
        <taxon>Saccharomycotina</taxon>
        <taxon>Lipomycetes</taxon>
        <taxon>Lipomycetales</taxon>
        <taxon>Lipomycetaceae</taxon>
        <taxon>Lipomyces</taxon>
    </lineage>
</organism>
<gene>
    <name evidence="1" type="ORF">V1525DRAFT_406093</name>
</gene>
<keyword evidence="2" id="KW-1185">Reference proteome</keyword>
<name>A0ACC3SZE9_LIPKO</name>
<sequence length="744" mass="80118">MGATPASVLRPVLHSHDLDLTATRTTSSAPTLVACPVPGQPGETPTDSSYCHYPPTSSSESYLSKVPSTTSSQQVTRLPRIRYLSESESDTDSSDACADCDVNMQMQTDRGERGSSGTSPELSQQPQPKNSSPLQTASGSPVSSPQDSTKFPDFRQSRSQTDTASNSDSQSAPTPYGVRRQNSPDHGTGLPAPTTEPIGQVCSNCGTTRTPLWRRGPDGTTICNACGLYLKARNMSRPVNLKRPLHTTALSMAEGCVATSDVDATVNLFITADHGVPGTCPGDGHCNGTGGSRACSGCPAYNNRVSKAAQMASTLQQQRRRQQQQQEQDDARFQSASSGDSIASQRESYEQTSRRIPSQGTVPPKYQVNNLSDQAVVIACQNCGTTITPLWRRDEVGHTICNACGLYYKLHGVHRPVAMKKSVIKRRKRVAPPVTPNALPPVHYPPERQEQGFEAHDSQNHQQRYGPVSGGGSESDEDGESGSNHGRGQSGQLRSPYAVPTNDSETLPRYLPQIFGPPHLRPLDRLSQAQQQQSIQAYSALPSVALENSTAIRHLGVRSLQQSPSQSAASTPPPPIDFTGAFRSTSPSSLSIPLPRPNLRPMTGRSKSPDEANGHDADHQTAESSRLPPIQYALNKPAGTPVQPATASETGRVNSISSILNPSSSSTVMSAVQTTPLPDRNASPSSSNGVLEIPADIRDDTEKVREFLRSRREKIEFELERQRRAIAESESLLAMYEQELGTLK</sequence>
<evidence type="ECO:0000313" key="1">
    <source>
        <dbReference type="EMBL" id="KAK9236736.1"/>
    </source>
</evidence>
<comment type="caution">
    <text evidence="1">The sequence shown here is derived from an EMBL/GenBank/DDBJ whole genome shotgun (WGS) entry which is preliminary data.</text>
</comment>
<proteinExistence type="predicted"/>
<dbReference type="EMBL" id="MU971381">
    <property type="protein sequence ID" value="KAK9236736.1"/>
    <property type="molecule type" value="Genomic_DNA"/>
</dbReference>
<reference evidence="2" key="1">
    <citation type="journal article" date="2024" name="Front. Bioeng. Biotechnol.">
        <title>Genome-scale model development and genomic sequencing of the oleaginous clade Lipomyces.</title>
        <authorList>
            <person name="Czajka J.J."/>
            <person name="Han Y."/>
            <person name="Kim J."/>
            <person name="Mondo S.J."/>
            <person name="Hofstad B.A."/>
            <person name="Robles A."/>
            <person name="Haridas S."/>
            <person name="Riley R."/>
            <person name="LaButti K."/>
            <person name="Pangilinan J."/>
            <person name="Andreopoulos W."/>
            <person name="Lipzen A."/>
            <person name="Yan J."/>
            <person name="Wang M."/>
            <person name="Ng V."/>
            <person name="Grigoriev I.V."/>
            <person name="Spatafora J.W."/>
            <person name="Magnuson J.K."/>
            <person name="Baker S.E."/>
            <person name="Pomraning K.R."/>
        </authorList>
    </citation>
    <scope>NUCLEOTIDE SEQUENCE [LARGE SCALE GENOMIC DNA]</scope>
    <source>
        <strain evidence="2">CBS 7786</strain>
    </source>
</reference>
<protein>
    <submittedName>
        <fullName evidence="1">Uncharacterized protein</fullName>
    </submittedName>
</protein>
<dbReference type="Proteomes" id="UP001433508">
    <property type="component" value="Unassembled WGS sequence"/>
</dbReference>